<evidence type="ECO:0000313" key="2">
    <source>
        <dbReference type="EMBL" id="EPC00587.1"/>
    </source>
</evidence>
<accession>S2KEH2</accession>
<dbReference type="PATRIC" id="fig|1121939.11.peg.4066"/>
<dbReference type="PROSITE" id="PS50404">
    <property type="entry name" value="GST_NTER"/>
    <property type="match status" value="1"/>
</dbReference>
<dbReference type="InterPro" id="IPR036282">
    <property type="entry name" value="Glutathione-S-Trfase_C_sf"/>
</dbReference>
<dbReference type="SUPFAM" id="SSF47616">
    <property type="entry name" value="GST C-terminal domain-like"/>
    <property type="match status" value="1"/>
</dbReference>
<proteinExistence type="predicted"/>
<comment type="caution">
    <text evidence="2">The sequence shown here is derived from an EMBL/GenBank/DDBJ whole genome shotgun (WGS) entry which is preliminary data.</text>
</comment>
<dbReference type="InterPro" id="IPR040079">
    <property type="entry name" value="Glutathione_S-Trfase"/>
</dbReference>
<dbReference type="eggNOG" id="COG0625">
    <property type="taxonomic scope" value="Bacteria"/>
</dbReference>
<dbReference type="CDD" id="cd03188">
    <property type="entry name" value="GST_C_Beta"/>
    <property type="match status" value="1"/>
</dbReference>
<gene>
    <name evidence="2" type="ORF">L861_06515</name>
</gene>
<protein>
    <recommendedName>
        <fullName evidence="1">GST N-terminal domain-containing protein</fullName>
    </recommendedName>
</protein>
<dbReference type="SUPFAM" id="SSF52833">
    <property type="entry name" value="Thioredoxin-like"/>
    <property type="match status" value="1"/>
</dbReference>
<dbReference type="PANTHER" id="PTHR44051">
    <property type="entry name" value="GLUTATHIONE S-TRANSFERASE-RELATED"/>
    <property type="match status" value="1"/>
</dbReference>
<dbReference type="InterPro" id="IPR004045">
    <property type="entry name" value="Glutathione_S-Trfase_N"/>
</dbReference>
<dbReference type="PANTHER" id="PTHR44051:SF8">
    <property type="entry name" value="GLUTATHIONE S-TRANSFERASE GSTA"/>
    <property type="match status" value="1"/>
</dbReference>
<dbReference type="SFLD" id="SFLDG00358">
    <property type="entry name" value="Main_(cytGST)"/>
    <property type="match status" value="1"/>
</dbReference>
<dbReference type="SFLD" id="SFLDG01150">
    <property type="entry name" value="Main.1:_Beta-like"/>
    <property type="match status" value="1"/>
</dbReference>
<evidence type="ECO:0000259" key="1">
    <source>
        <dbReference type="PROSITE" id="PS50404"/>
    </source>
</evidence>
<evidence type="ECO:0000313" key="3">
    <source>
        <dbReference type="Proteomes" id="UP000014463"/>
    </source>
</evidence>
<feature type="domain" description="GST N-terminal" evidence="1">
    <location>
        <begin position="1"/>
        <end position="83"/>
    </location>
</feature>
<name>S2KEH2_LITA3</name>
<dbReference type="Gene3D" id="3.40.30.10">
    <property type="entry name" value="Glutaredoxin"/>
    <property type="match status" value="1"/>
</dbReference>
<dbReference type="EMBL" id="ASTJ01000040">
    <property type="protein sequence ID" value="EPC00587.1"/>
    <property type="molecule type" value="Genomic_DNA"/>
</dbReference>
<organism evidence="2 3">
    <name type="scientific">Litchfieldella anticariensis (strain DSM 16096 / CECT 5854 / CIP 108499 / LMG 22089 / FP35)</name>
    <name type="common">Halomonas anticariensis</name>
    <dbReference type="NCBI Taxonomy" id="1121939"/>
    <lineage>
        <taxon>Bacteria</taxon>
        <taxon>Pseudomonadati</taxon>
        <taxon>Pseudomonadota</taxon>
        <taxon>Gammaproteobacteria</taxon>
        <taxon>Oceanospirillales</taxon>
        <taxon>Halomonadaceae</taxon>
        <taxon>Litchfieldella</taxon>
    </lineage>
</organism>
<dbReference type="Proteomes" id="UP000014463">
    <property type="component" value="Unassembled WGS sequence"/>
</dbReference>
<dbReference type="Gene3D" id="1.20.1050.10">
    <property type="match status" value="1"/>
</dbReference>
<dbReference type="AlphaFoldDB" id="S2KEH2"/>
<dbReference type="CDD" id="cd03057">
    <property type="entry name" value="GST_N_Beta"/>
    <property type="match status" value="1"/>
</dbReference>
<dbReference type="RefSeq" id="WP_016418576.1">
    <property type="nucleotide sequence ID" value="NZ_AUAB01000035.1"/>
</dbReference>
<dbReference type="InterPro" id="IPR036249">
    <property type="entry name" value="Thioredoxin-like_sf"/>
</dbReference>
<dbReference type="SFLD" id="SFLDS00019">
    <property type="entry name" value="Glutathione_Transferase_(cytos"/>
    <property type="match status" value="1"/>
</dbReference>
<sequence length="219" mass="24368">MAYQLFYSPGACSLAVHIVLEELGQPFDLRLVSTADGSTKTAEYLAFNPKGRVPVLLIPGESQPLTELPAIVTYLARRHPKGGLLPNDPLAEARCHEWLAWLVGWVHGMGFGELWRPERFSADSTTHAAIRSNGETLIHDGFQRIEDLLTEQTHTQTLGYTLVDPFLLVLYRWGEKIGMPMGRPYPIWTARMRDVVARPAVARALDKEGVNVPEIAVGQ</sequence>
<dbReference type="STRING" id="1121939.L861_06515"/>
<reference evidence="2 3" key="1">
    <citation type="journal article" date="2013" name="Genome Announc.">
        <title>Draft genome sequence of the moderately halophilic gammaproteobacterium Halomonas anticariensis FP35.</title>
        <authorList>
            <person name="Tahrioui A."/>
            <person name="Quesada E."/>
            <person name="Llamas I."/>
        </authorList>
    </citation>
    <scope>NUCLEOTIDE SEQUENCE [LARGE SCALE GENOMIC DNA]</scope>
    <source>
        <strain evidence="3">DSM 16096 / CECT 5854 / LMG 22089 / FP35</strain>
    </source>
</reference>
<dbReference type="OrthoDB" id="5740960at2"/>
<keyword evidence="3" id="KW-1185">Reference proteome</keyword>
<dbReference type="Pfam" id="PF13409">
    <property type="entry name" value="GST_N_2"/>
    <property type="match status" value="1"/>
</dbReference>